<dbReference type="AlphaFoldDB" id="A0A5M8QSH4"/>
<evidence type="ECO:0000256" key="1">
    <source>
        <dbReference type="SAM" id="MobiDB-lite"/>
    </source>
</evidence>
<evidence type="ECO:0000313" key="3">
    <source>
        <dbReference type="Proteomes" id="UP000323994"/>
    </source>
</evidence>
<reference evidence="2 3" key="1">
    <citation type="submission" date="2019-05" db="EMBL/GenBank/DDBJ databases">
        <authorList>
            <person name="Qu J.-H."/>
        </authorList>
    </citation>
    <scope>NUCLEOTIDE SEQUENCE [LARGE SCALE GENOMIC DNA]</scope>
    <source>
        <strain evidence="2 3">NS28</strain>
    </source>
</reference>
<sequence length="62" mass="6560">MPDKQKPAPSTPEPGQTAPLNTKPNVQGPDAPEVNTGTRMEPEIPQQDIDPEDVGAKDSEPA</sequence>
<protein>
    <submittedName>
        <fullName evidence="2">Uncharacterized protein</fullName>
    </submittedName>
</protein>
<dbReference type="OrthoDB" id="963327at2"/>
<name>A0A5M8QSH4_9BACT</name>
<proteinExistence type="predicted"/>
<comment type="caution">
    <text evidence="2">The sequence shown here is derived from an EMBL/GenBank/DDBJ whole genome shotgun (WGS) entry which is preliminary data.</text>
</comment>
<feature type="region of interest" description="Disordered" evidence="1">
    <location>
        <begin position="1"/>
        <end position="62"/>
    </location>
</feature>
<keyword evidence="3" id="KW-1185">Reference proteome</keyword>
<accession>A0A5M8QSH4</accession>
<dbReference type="RefSeq" id="WP_139012436.1">
    <property type="nucleotide sequence ID" value="NZ_VBSN01000038.1"/>
</dbReference>
<evidence type="ECO:0000313" key="2">
    <source>
        <dbReference type="EMBL" id="KAA6439185.1"/>
    </source>
</evidence>
<gene>
    <name evidence="2" type="ORF">FEM33_12960</name>
</gene>
<dbReference type="EMBL" id="VBSN01000038">
    <property type="protein sequence ID" value="KAA6439185.1"/>
    <property type="molecule type" value="Genomic_DNA"/>
</dbReference>
<dbReference type="Proteomes" id="UP000323994">
    <property type="component" value="Unassembled WGS sequence"/>
</dbReference>
<organism evidence="2 3">
    <name type="scientific">Dyadobacter flavalbus</name>
    <dbReference type="NCBI Taxonomy" id="2579942"/>
    <lineage>
        <taxon>Bacteria</taxon>
        <taxon>Pseudomonadati</taxon>
        <taxon>Bacteroidota</taxon>
        <taxon>Cytophagia</taxon>
        <taxon>Cytophagales</taxon>
        <taxon>Spirosomataceae</taxon>
        <taxon>Dyadobacter</taxon>
    </lineage>
</organism>